<dbReference type="GO" id="GO:0008199">
    <property type="term" value="F:ferric iron binding"/>
    <property type="evidence" value="ECO:0007669"/>
    <property type="project" value="InterPro"/>
</dbReference>
<dbReference type="Gene3D" id="2.60.130.10">
    <property type="entry name" value="Aromatic compound dioxygenase"/>
    <property type="match status" value="1"/>
</dbReference>
<reference evidence="7 8" key="1">
    <citation type="submission" date="2019-03" db="EMBL/GenBank/DDBJ databases">
        <title>Roseomonas sp. a novel Roseomonas species isolated from Sea whip Gorgonian.</title>
        <authorList>
            <person name="Li F."/>
            <person name="Pan X."/>
            <person name="Huang S."/>
            <person name="Li Z."/>
            <person name="Meng B."/>
        </authorList>
    </citation>
    <scope>NUCLEOTIDE SEQUENCE [LARGE SCALE GENOMIC DNA]</scope>
    <source>
        <strain evidence="7 8">M0104</strain>
    </source>
</reference>
<dbReference type="EC" id="1.13.11.3" evidence="7"/>
<comment type="similarity">
    <text evidence="1">Belongs to the intradiol ring-cleavage dioxygenase family.</text>
</comment>
<dbReference type="GO" id="GO:0019619">
    <property type="term" value="P:3,4-dihydroxybenzoate catabolic process"/>
    <property type="evidence" value="ECO:0007669"/>
    <property type="project" value="InterPro"/>
</dbReference>
<proteinExistence type="inferred from homology"/>
<dbReference type="NCBIfam" id="TIGR02422">
    <property type="entry name" value="protocat_beta"/>
    <property type="match status" value="1"/>
</dbReference>
<keyword evidence="3 7" id="KW-0560">Oxidoreductase</keyword>
<evidence type="ECO:0000259" key="6">
    <source>
        <dbReference type="Pfam" id="PF12391"/>
    </source>
</evidence>
<feature type="domain" description="Intradiol ring-cleavage dioxygenases" evidence="5">
    <location>
        <begin position="48"/>
        <end position="227"/>
    </location>
</feature>
<evidence type="ECO:0000256" key="1">
    <source>
        <dbReference type="ARBA" id="ARBA00007825"/>
    </source>
</evidence>
<dbReference type="EMBL" id="SNVJ01000033">
    <property type="protein sequence ID" value="MXP65960.1"/>
    <property type="molecule type" value="Genomic_DNA"/>
</dbReference>
<evidence type="ECO:0000256" key="3">
    <source>
        <dbReference type="ARBA" id="ARBA00023002"/>
    </source>
</evidence>
<evidence type="ECO:0000313" key="7">
    <source>
        <dbReference type="EMBL" id="MXP65960.1"/>
    </source>
</evidence>
<dbReference type="RefSeq" id="WP_160939368.1">
    <property type="nucleotide sequence ID" value="NZ_SNVJ01000033.1"/>
</dbReference>
<keyword evidence="2 7" id="KW-0223">Dioxygenase</keyword>
<dbReference type="OrthoDB" id="9805815at2"/>
<organism evidence="7 8">
    <name type="scientific">Teichococcus coralli</name>
    <dbReference type="NCBI Taxonomy" id="2545983"/>
    <lineage>
        <taxon>Bacteria</taxon>
        <taxon>Pseudomonadati</taxon>
        <taxon>Pseudomonadota</taxon>
        <taxon>Alphaproteobacteria</taxon>
        <taxon>Acetobacterales</taxon>
        <taxon>Roseomonadaceae</taxon>
        <taxon>Roseomonas</taxon>
    </lineage>
</organism>
<dbReference type="PANTHER" id="PTHR33711">
    <property type="entry name" value="DIOXYGENASE, PUTATIVE (AFU_ORTHOLOGUE AFUA_2G02910)-RELATED"/>
    <property type="match status" value="1"/>
</dbReference>
<accession>A0A845BIQ9</accession>
<dbReference type="Pfam" id="PF12391">
    <property type="entry name" value="PCDO_beta_N"/>
    <property type="match status" value="1"/>
</dbReference>
<feature type="domain" description="Protocatechuate 3,4-dioxygenase beta subunit N-terminal" evidence="6">
    <location>
        <begin position="9"/>
        <end position="42"/>
    </location>
</feature>
<dbReference type="Proteomes" id="UP000460715">
    <property type="component" value="Unassembled WGS sequence"/>
</dbReference>
<dbReference type="InterPro" id="IPR024756">
    <property type="entry name" value="PCDO_beta_N"/>
</dbReference>
<dbReference type="InterPro" id="IPR050770">
    <property type="entry name" value="Intradiol_RC_Dioxygenase"/>
</dbReference>
<dbReference type="InterPro" id="IPR012785">
    <property type="entry name" value="Protocat_dOase_b"/>
</dbReference>
<protein>
    <submittedName>
        <fullName evidence="7">Protocatechuate 3,4-dioxygenase subunit beta</fullName>
        <ecNumber evidence="7">1.13.11.3</ecNumber>
    </submittedName>
</protein>
<dbReference type="Pfam" id="PF00775">
    <property type="entry name" value="Dioxygenase_C"/>
    <property type="match status" value="1"/>
</dbReference>
<keyword evidence="8" id="KW-1185">Reference proteome</keyword>
<evidence type="ECO:0000256" key="2">
    <source>
        <dbReference type="ARBA" id="ARBA00022964"/>
    </source>
</evidence>
<gene>
    <name evidence="7" type="primary">pcaH</name>
    <name evidence="7" type="ORF">E0493_21670</name>
</gene>
<comment type="caution">
    <text evidence="7">The sequence shown here is derived from an EMBL/GenBank/DDBJ whole genome shotgun (WGS) entry which is preliminary data.</text>
</comment>
<evidence type="ECO:0000259" key="5">
    <source>
        <dbReference type="Pfam" id="PF00775"/>
    </source>
</evidence>
<dbReference type="SUPFAM" id="SSF49482">
    <property type="entry name" value="Aromatic compound dioxygenase"/>
    <property type="match status" value="1"/>
</dbReference>
<dbReference type="InterPro" id="IPR015889">
    <property type="entry name" value="Intradiol_dOase_core"/>
</dbReference>
<dbReference type="AlphaFoldDB" id="A0A845BIQ9"/>
<dbReference type="InterPro" id="IPR000627">
    <property type="entry name" value="Intradiol_dOase_C"/>
</dbReference>
<dbReference type="PANTHER" id="PTHR33711:SF10">
    <property type="entry name" value="INTRADIOL RING-CLEAVAGE DIOXYGENASES DOMAIN-CONTAINING PROTEIN"/>
    <property type="match status" value="1"/>
</dbReference>
<feature type="region of interest" description="Disordered" evidence="4">
    <location>
        <begin position="1"/>
        <end position="54"/>
    </location>
</feature>
<evidence type="ECO:0000256" key="4">
    <source>
        <dbReference type="SAM" id="MobiDB-lite"/>
    </source>
</evidence>
<evidence type="ECO:0000313" key="8">
    <source>
        <dbReference type="Proteomes" id="UP000460715"/>
    </source>
</evidence>
<sequence length="237" mass="27026">MSNIIPGYRRPDRLSQPPYDSAGYGSTRLRHPQQPPLRLPHTRTETSAPRFSPQRYAPRTDLTVQADGSAAMGERIIVGGRVLDEDARPVRNAMVEIWQANAAGRYNHPGDDHDAPLDPNFQGMGRVFTDQDGCYRFVTIRPGAYPWRNHKNAWRPNHIHYSVFGDGFAQRMITQMYFPGDPLLALDPIFHAIPDEAARNRLVATFDLELTRPEWALGYRFDLVLRGREATPMEDHH</sequence>
<dbReference type="GO" id="GO:0018578">
    <property type="term" value="F:protocatechuate 3,4-dioxygenase activity"/>
    <property type="evidence" value="ECO:0007669"/>
    <property type="project" value="UniProtKB-EC"/>
</dbReference>
<name>A0A845BIQ9_9PROT</name>